<dbReference type="EMBL" id="JADGJH010000354">
    <property type="protein sequence ID" value="KAJ3130780.1"/>
    <property type="molecule type" value="Genomic_DNA"/>
</dbReference>
<proteinExistence type="predicted"/>
<dbReference type="InterPro" id="IPR002035">
    <property type="entry name" value="VWF_A"/>
</dbReference>
<gene>
    <name evidence="2" type="ORF">HK100_007498</name>
</gene>
<comment type="caution">
    <text evidence="2">The sequence shown here is derived from an EMBL/GenBank/DDBJ whole genome shotgun (WGS) entry which is preliminary data.</text>
</comment>
<evidence type="ECO:0000259" key="1">
    <source>
        <dbReference type="PROSITE" id="PS50234"/>
    </source>
</evidence>
<reference evidence="2" key="1">
    <citation type="submission" date="2020-05" db="EMBL/GenBank/DDBJ databases">
        <title>Phylogenomic resolution of chytrid fungi.</title>
        <authorList>
            <person name="Stajich J.E."/>
            <person name="Amses K."/>
            <person name="Simmons R."/>
            <person name="Seto K."/>
            <person name="Myers J."/>
            <person name="Bonds A."/>
            <person name="Quandt C.A."/>
            <person name="Barry K."/>
            <person name="Liu P."/>
            <person name="Grigoriev I."/>
            <person name="Longcore J.E."/>
            <person name="James T.Y."/>
        </authorList>
    </citation>
    <scope>NUCLEOTIDE SEQUENCE</scope>
    <source>
        <strain evidence="2">JEL0513</strain>
    </source>
</reference>
<name>A0AAD5T744_9FUNG</name>
<dbReference type="Proteomes" id="UP001211907">
    <property type="component" value="Unassembled WGS sequence"/>
</dbReference>
<keyword evidence="3" id="KW-1185">Reference proteome</keyword>
<sequence>MTTEIKLYPSYNGRLAVVNHVAAAHIAMTPKEIDNPKLVVLLDNSGSMGIQVERIANTILPNAFLLLKYKPTDRVSLISFESSSVIYDMTVAKLRTFRIRAQGGTNMTPGIHNLASVLMDLFGNNSDETSREIRLLTVSDGEVYDVKQALQAAENLEKWSHDLRLSINSQAIRFLSSDYANPDTRALCSLLQLNNGASHATAIDVRSTLPDKLVEEAFANAFRNSESLKFFTLASTSSIFKVTPWQNDSVATSVIKIATGKNYFWIPESVRFDPSTLTVNGDSSDITVFEYPIESISWKGYELLLKEKIDVFINQIKVLKVLDTEDAKAKVSAIVQYFEGLERYVSAKQNLEDENNSADQILPNNGLAKRVSRMRATVEKKSKSILQTLLEIANDNKVGQLNSAQQAAYLRSMDVSKNSKSVAKRAIKSTSSLDFDSIARIEVAAMYRHLSELDDVDDSAHEKSFYSFDTTLGGIRTVCSLVEDGFINDMSCNQILELLNIVGIPCEHQIGDYPDAISFYVDKIHFGSFISLSDILVHQVQGGSQLLTPGTNFPIINAIPFFEDPRIAKFYKKYAPRLLEFTASIGMRRVIADIPMTFGYTILGGLWRLIELIKTNRTEQWAKILVGMAESAKICIGGYFNYMLPYFDPLSTSKNDGNIANLCSAGITGCLIPIMYFIKATAPQAERFQSQMLPRVLRALYSYEIWVCIRRMYRHQQNSDEIIDGILEKLLSIDIEATRTPLLPLFEPDPDLPNFNESYTVNESYLSELKKKFYFVDNIYLLGPVLSILTDESTTTFEKVKKLQSGVPDPSESNIATSMKIGYDYSSFQLYNIIAALVYKTKASRCEENGDNMLLPDVVNQNAGISMITDYIRGRHAQRYALDLKNKRDKENDFLTKDLVTLLVGTNDFSIFCNTLRDGLQKGDCLAQITHPGSNGFAELLNKVLNIDGSEVPVQLGKLWVILLGRKPGSKKMKDTGEIIWNNGNVLMFAELEKFERVFEVKCKKKVWVEALKEYKKRRCHVYRDGYNRHGHGNEKPSYWALGFESLDQMKQLARKEEYAAYVLIHKHCCGL</sequence>
<evidence type="ECO:0000313" key="2">
    <source>
        <dbReference type="EMBL" id="KAJ3130780.1"/>
    </source>
</evidence>
<accession>A0AAD5T744</accession>
<dbReference type="Gene3D" id="3.40.50.410">
    <property type="entry name" value="von Willebrand factor, type A domain"/>
    <property type="match status" value="1"/>
</dbReference>
<dbReference type="AlphaFoldDB" id="A0AAD5T744"/>
<dbReference type="PROSITE" id="PS50234">
    <property type="entry name" value="VWFA"/>
    <property type="match status" value="1"/>
</dbReference>
<feature type="domain" description="VWFA" evidence="1">
    <location>
        <begin position="37"/>
        <end position="217"/>
    </location>
</feature>
<evidence type="ECO:0000313" key="3">
    <source>
        <dbReference type="Proteomes" id="UP001211907"/>
    </source>
</evidence>
<dbReference type="InterPro" id="IPR036465">
    <property type="entry name" value="vWFA_dom_sf"/>
</dbReference>
<organism evidence="2 3">
    <name type="scientific">Physocladia obscura</name>
    <dbReference type="NCBI Taxonomy" id="109957"/>
    <lineage>
        <taxon>Eukaryota</taxon>
        <taxon>Fungi</taxon>
        <taxon>Fungi incertae sedis</taxon>
        <taxon>Chytridiomycota</taxon>
        <taxon>Chytridiomycota incertae sedis</taxon>
        <taxon>Chytridiomycetes</taxon>
        <taxon>Chytridiales</taxon>
        <taxon>Chytriomycetaceae</taxon>
        <taxon>Physocladia</taxon>
    </lineage>
</organism>
<dbReference type="SUPFAM" id="SSF53300">
    <property type="entry name" value="vWA-like"/>
    <property type="match status" value="1"/>
</dbReference>
<protein>
    <recommendedName>
        <fullName evidence="1">VWFA domain-containing protein</fullName>
    </recommendedName>
</protein>